<keyword evidence="1" id="KW-0732">Signal</keyword>
<dbReference type="Proteomes" id="UP000185841">
    <property type="component" value="Unassembled WGS sequence"/>
</dbReference>
<evidence type="ECO:0000256" key="1">
    <source>
        <dbReference type="SAM" id="SignalP"/>
    </source>
</evidence>
<dbReference type="EMBL" id="FTMP01000008">
    <property type="protein sequence ID" value="SIQ81447.1"/>
    <property type="molecule type" value="Genomic_DNA"/>
</dbReference>
<evidence type="ECO:0000313" key="3">
    <source>
        <dbReference type="Proteomes" id="UP000185841"/>
    </source>
</evidence>
<name>A0A1N6VUB0_AQUAC</name>
<organism evidence="2 3">
    <name type="scientific">Aquipseudomonas alcaligenes</name>
    <name type="common">Pseudomonas alcaligenes</name>
    <dbReference type="NCBI Taxonomy" id="43263"/>
    <lineage>
        <taxon>Bacteria</taxon>
        <taxon>Pseudomonadati</taxon>
        <taxon>Pseudomonadota</taxon>
        <taxon>Gammaproteobacteria</taxon>
        <taxon>Pseudomonadales</taxon>
        <taxon>Pseudomonadaceae</taxon>
        <taxon>Aquipseudomonas</taxon>
    </lineage>
</organism>
<protein>
    <submittedName>
        <fullName evidence="2">Uncharacterized protein</fullName>
    </submittedName>
</protein>
<feature type="signal peptide" evidence="1">
    <location>
        <begin position="1"/>
        <end position="19"/>
    </location>
</feature>
<dbReference type="AlphaFoldDB" id="A0A1N6VUB0"/>
<proteinExistence type="predicted"/>
<reference evidence="2 3" key="1">
    <citation type="submission" date="2017-01" db="EMBL/GenBank/DDBJ databases">
        <authorList>
            <person name="Mah S.A."/>
            <person name="Swanson W.J."/>
            <person name="Moy G.W."/>
            <person name="Vacquier V.D."/>
        </authorList>
    </citation>
    <scope>NUCLEOTIDE SEQUENCE [LARGE SCALE GENOMIC DNA]</scope>
    <source>
        <strain evidence="2 3">RU36E</strain>
    </source>
</reference>
<feature type="chain" id="PRO_5012568666" evidence="1">
    <location>
        <begin position="20"/>
        <end position="237"/>
    </location>
</feature>
<sequence length="237" mass="26469">MRALSILCLLACISPVLLAADLDGRYQGTLDERPVQLVLRSQGQQVEGEYIEDQRRFRLSGHFDGQALQAQISAPDSGQVLANMNANYANDMLAASLAARDPQSGQTLLREALFQRVAAALPQADPQQDPALVGTWVFEQMSNSEGLEYASLTTVTTLRIRADGSIEQWRRSVAGGSEWSYDRPGELQYSGRWRSEQGLLLVQLKGTKDFQPAARYRFDTPYLVTESNTGRMIWQRR</sequence>
<accession>A0A1N6VUB0</accession>
<gene>
    <name evidence="2" type="ORF">SAMN05878282_108150</name>
</gene>
<dbReference type="RefSeq" id="WP_139332600.1">
    <property type="nucleotide sequence ID" value="NZ_FTMP01000008.1"/>
</dbReference>
<evidence type="ECO:0000313" key="2">
    <source>
        <dbReference type="EMBL" id="SIQ81447.1"/>
    </source>
</evidence>